<dbReference type="Proteomes" id="UP000449547">
    <property type="component" value="Unassembled WGS sequence"/>
</dbReference>
<organism evidence="2 3">
    <name type="scientific">Diutina rugosa</name>
    <name type="common">Yeast</name>
    <name type="synonym">Candida rugosa</name>
    <dbReference type="NCBI Taxonomy" id="5481"/>
    <lineage>
        <taxon>Eukaryota</taxon>
        <taxon>Fungi</taxon>
        <taxon>Dikarya</taxon>
        <taxon>Ascomycota</taxon>
        <taxon>Saccharomycotina</taxon>
        <taxon>Pichiomycetes</taxon>
        <taxon>Debaryomycetaceae</taxon>
        <taxon>Diutina</taxon>
    </lineage>
</organism>
<dbReference type="OMA" id="HNRSINT"/>
<evidence type="ECO:0000313" key="3">
    <source>
        <dbReference type="Proteomes" id="UP000449547"/>
    </source>
</evidence>
<proteinExistence type="predicted"/>
<protein>
    <recommendedName>
        <fullName evidence="4">C2H2-type domain-containing protein</fullName>
    </recommendedName>
</protein>
<sequence length="351" mass="38337">MKREYSDPHHPPPFPSYPSEDYGCFDIEQPPPPVLRHSSGSGPMPPPLEPEQHFSQSGYNYQNDPTSSTSAATFTAPATVPPPPPMSFPSLALNQAAPPLATTTASNISSSLATASSTALPAANLALLQAPLSTGSSSSGSSSVTPSTKASTTATSQPPYATPIRSTYGQVYPPLPQVPYLPQLISQPAPSQPQSVPPPQPQQVVVAPNEPYPDLTTFVNMNPSVNAPSVDVVFNDQQTCPQCGKSNFSNLRRHLKIHRSTAKFQCQFPRSVCNFKINSYNRSFDFKRHLVNKHFKFDDKKLSKAVSSLSQKAEYLGHCPCGWHGSCQEWLDTHILVDDDNPQRCPYYHRY</sequence>
<feature type="compositionally biased region" description="Low complexity" evidence="1">
    <location>
        <begin position="182"/>
        <end position="194"/>
    </location>
</feature>
<dbReference type="VEuPathDB" id="FungiDB:DIURU_002614"/>
<feature type="compositionally biased region" description="Polar residues" evidence="1">
    <location>
        <begin position="53"/>
        <end position="64"/>
    </location>
</feature>
<feature type="region of interest" description="Disordered" evidence="1">
    <location>
        <begin position="182"/>
        <end position="203"/>
    </location>
</feature>
<evidence type="ECO:0000256" key="1">
    <source>
        <dbReference type="SAM" id="MobiDB-lite"/>
    </source>
</evidence>
<feature type="compositionally biased region" description="Low complexity" evidence="1">
    <location>
        <begin position="65"/>
        <end position="78"/>
    </location>
</feature>
<feature type="region of interest" description="Disordered" evidence="1">
    <location>
        <begin position="1"/>
        <end position="93"/>
    </location>
</feature>
<dbReference type="GeneID" id="54781265"/>
<dbReference type="AlphaFoldDB" id="A0A642UPZ2"/>
<keyword evidence="3" id="KW-1185">Reference proteome</keyword>
<comment type="caution">
    <text evidence="2">The sequence shown here is derived from an EMBL/GenBank/DDBJ whole genome shotgun (WGS) entry which is preliminary data.</text>
</comment>
<dbReference type="OrthoDB" id="7734462at2759"/>
<feature type="compositionally biased region" description="Basic and acidic residues" evidence="1">
    <location>
        <begin position="1"/>
        <end position="10"/>
    </location>
</feature>
<evidence type="ECO:0008006" key="4">
    <source>
        <dbReference type="Google" id="ProtNLM"/>
    </source>
</evidence>
<name>A0A642UPZ2_DIURU</name>
<evidence type="ECO:0000313" key="2">
    <source>
        <dbReference type="EMBL" id="KAA8903013.1"/>
    </source>
</evidence>
<accession>A0A642UPZ2</accession>
<dbReference type="RefSeq" id="XP_034012629.1">
    <property type="nucleotide sequence ID" value="XM_034155285.1"/>
</dbReference>
<gene>
    <name evidence="2" type="ORF">DIURU_002614</name>
</gene>
<dbReference type="EMBL" id="SWFT01000076">
    <property type="protein sequence ID" value="KAA8903013.1"/>
    <property type="molecule type" value="Genomic_DNA"/>
</dbReference>
<feature type="compositionally biased region" description="Low complexity" evidence="1">
    <location>
        <begin position="132"/>
        <end position="156"/>
    </location>
</feature>
<feature type="region of interest" description="Disordered" evidence="1">
    <location>
        <begin position="132"/>
        <end position="168"/>
    </location>
</feature>
<reference evidence="2 3" key="1">
    <citation type="submission" date="2019-07" db="EMBL/GenBank/DDBJ databases">
        <title>Genome assembly of two rare yeast pathogens: Diutina rugosa and Trichomonascus ciferrii.</title>
        <authorList>
            <person name="Mixao V."/>
            <person name="Saus E."/>
            <person name="Hansen A."/>
            <person name="Lass-Flor C."/>
            <person name="Gabaldon T."/>
        </authorList>
    </citation>
    <scope>NUCLEOTIDE SEQUENCE [LARGE SCALE GENOMIC DNA]</scope>
    <source>
        <strain evidence="2 3">CBS 613</strain>
    </source>
</reference>